<dbReference type="EMBL" id="CM029052">
    <property type="protein sequence ID" value="KAG2558864.1"/>
    <property type="molecule type" value="Genomic_DNA"/>
</dbReference>
<feature type="region of interest" description="Disordered" evidence="1">
    <location>
        <begin position="1"/>
        <end position="31"/>
    </location>
</feature>
<feature type="compositionally biased region" description="Basic residues" evidence="1">
    <location>
        <begin position="1"/>
        <end position="13"/>
    </location>
</feature>
<dbReference type="Proteomes" id="UP000823388">
    <property type="component" value="Chromosome 8N"/>
</dbReference>
<keyword evidence="3" id="KW-1185">Reference proteome</keyword>
<proteinExistence type="predicted"/>
<feature type="compositionally biased region" description="Low complexity" evidence="1">
    <location>
        <begin position="70"/>
        <end position="82"/>
    </location>
</feature>
<evidence type="ECO:0000313" key="3">
    <source>
        <dbReference type="Proteomes" id="UP000823388"/>
    </source>
</evidence>
<organism evidence="2 3">
    <name type="scientific">Panicum virgatum</name>
    <name type="common">Blackwell switchgrass</name>
    <dbReference type="NCBI Taxonomy" id="38727"/>
    <lineage>
        <taxon>Eukaryota</taxon>
        <taxon>Viridiplantae</taxon>
        <taxon>Streptophyta</taxon>
        <taxon>Embryophyta</taxon>
        <taxon>Tracheophyta</taxon>
        <taxon>Spermatophyta</taxon>
        <taxon>Magnoliopsida</taxon>
        <taxon>Liliopsida</taxon>
        <taxon>Poales</taxon>
        <taxon>Poaceae</taxon>
        <taxon>PACMAD clade</taxon>
        <taxon>Panicoideae</taxon>
        <taxon>Panicodae</taxon>
        <taxon>Paniceae</taxon>
        <taxon>Panicinae</taxon>
        <taxon>Panicum</taxon>
        <taxon>Panicum sect. Hiantes</taxon>
    </lineage>
</organism>
<gene>
    <name evidence="2" type="ORF">PVAP13_8NG335184</name>
</gene>
<feature type="region of interest" description="Disordered" evidence="1">
    <location>
        <begin position="70"/>
        <end position="130"/>
    </location>
</feature>
<evidence type="ECO:0000256" key="1">
    <source>
        <dbReference type="SAM" id="MobiDB-lite"/>
    </source>
</evidence>
<reference evidence="2" key="1">
    <citation type="submission" date="2020-05" db="EMBL/GenBank/DDBJ databases">
        <title>WGS assembly of Panicum virgatum.</title>
        <authorList>
            <person name="Lovell J.T."/>
            <person name="Jenkins J."/>
            <person name="Shu S."/>
            <person name="Juenger T.E."/>
            <person name="Schmutz J."/>
        </authorList>
    </citation>
    <scope>NUCLEOTIDE SEQUENCE</scope>
    <source>
        <strain evidence="2">AP13</strain>
    </source>
</reference>
<protein>
    <submittedName>
        <fullName evidence="2">Uncharacterized protein</fullName>
    </submittedName>
</protein>
<sequence length="174" mass="19593">MSHRFLPKKKHRNPPSPAPVRASAPYRRHRCSVPDRRAVRAPLCRPWLPRRPQAAAAPICQVPRRIGLQDASLDPDAPPLAAGRHRRASDVLQQIPSLAADRADTHATDTPDEWGSRCPTTVPQTQRHEVEIRPPRCRRLRPPPCSMALRARSMARRANDQESCCRSTVDCPDH</sequence>
<dbReference type="AlphaFoldDB" id="A0A8T0PKU3"/>
<comment type="caution">
    <text evidence="2">The sequence shown here is derived from an EMBL/GenBank/DDBJ whole genome shotgun (WGS) entry which is preliminary data.</text>
</comment>
<accession>A0A8T0PKU3</accession>
<evidence type="ECO:0000313" key="2">
    <source>
        <dbReference type="EMBL" id="KAG2558864.1"/>
    </source>
</evidence>
<name>A0A8T0PKU3_PANVG</name>